<dbReference type="InterPro" id="IPR002110">
    <property type="entry name" value="Ankyrin_rpt"/>
</dbReference>
<dbReference type="SMART" id="SM00248">
    <property type="entry name" value="ANK"/>
    <property type="match status" value="4"/>
</dbReference>
<evidence type="ECO:0000313" key="7">
    <source>
        <dbReference type="Proteomes" id="UP000001811"/>
    </source>
</evidence>
<dbReference type="PRINTS" id="PR01415">
    <property type="entry name" value="ANKYRIN"/>
</dbReference>
<dbReference type="Bgee" id="ENSOCUG00000023992">
    <property type="expression patterns" value="Expressed in brain and 5 other cell types or tissues"/>
</dbReference>
<dbReference type="GeneTree" id="ENSGT00390000012355"/>
<dbReference type="SUPFAM" id="SSF48403">
    <property type="entry name" value="Ankyrin repeat"/>
    <property type="match status" value="1"/>
</dbReference>
<feature type="region of interest" description="Disordered" evidence="5">
    <location>
        <begin position="181"/>
        <end position="227"/>
    </location>
</feature>
<evidence type="ECO:0000256" key="3">
    <source>
        <dbReference type="ARBA" id="ARBA00023043"/>
    </source>
</evidence>
<feature type="compositionally biased region" description="Basic residues" evidence="5">
    <location>
        <begin position="201"/>
        <end position="216"/>
    </location>
</feature>
<name>G1TNT1_RABIT</name>
<dbReference type="InterPro" id="IPR036770">
    <property type="entry name" value="Ankyrin_rpt-contain_sf"/>
</dbReference>
<dbReference type="HOGENOM" id="CLU_042805_0_0_1"/>
<dbReference type="AlphaFoldDB" id="G1TNT1"/>
<accession>G1TNT1</accession>
<dbReference type="PROSITE" id="PS50088">
    <property type="entry name" value="ANK_REPEAT"/>
    <property type="match status" value="2"/>
</dbReference>
<evidence type="ECO:0000256" key="2">
    <source>
        <dbReference type="ARBA" id="ARBA00022737"/>
    </source>
</evidence>
<dbReference type="Proteomes" id="UP000001811">
    <property type="component" value="Chromosome 11"/>
</dbReference>
<feature type="repeat" description="ANK" evidence="4">
    <location>
        <begin position="77"/>
        <end position="110"/>
    </location>
</feature>
<keyword evidence="7" id="KW-1185">Reference proteome</keyword>
<dbReference type="InParanoid" id="G1TNT1"/>
<comment type="similarity">
    <text evidence="1">Belongs to the ANKRD34 family.</text>
</comment>
<proteinExistence type="inferred from homology"/>
<protein>
    <submittedName>
        <fullName evidence="6">Uncharacterized protein</fullName>
    </submittedName>
</protein>
<dbReference type="InterPro" id="IPR042637">
    <property type="entry name" value="AN34A/B/C"/>
</dbReference>
<reference evidence="6" key="2">
    <citation type="submission" date="2025-08" db="UniProtKB">
        <authorList>
            <consortium name="Ensembl"/>
        </authorList>
    </citation>
    <scope>IDENTIFICATION</scope>
    <source>
        <strain evidence="6">Thorbecke</strain>
    </source>
</reference>
<organism evidence="6 7">
    <name type="scientific">Oryctolagus cuniculus</name>
    <name type="common">Rabbit</name>
    <dbReference type="NCBI Taxonomy" id="9986"/>
    <lineage>
        <taxon>Eukaryota</taxon>
        <taxon>Metazoa</taxon>
        <taxon>Chordata</taxon>
        <taxon>Craniata</taxon>
        <taxon>Vertebrata</taxon>
        <taxon>Euteleostomi</taxon>
        <taxon>Mammalia</taxon>
        <taxon>Eutheria</taxon>
        <taxon>Euarchontoglires</taxon>
        <taxon>Glires</taxon>
        <taxon>Lagomorpha</taxon>
        <taxon>Leporidae</taxon>
        <taxon>Oryctolagus</taxon>
    </lineage>
</organism>
<reference evidence="6" key="3">
    <citation type="submission" date="2025-09" db="UniProtKB">
        <authorList>
            <consortium name="Ensembl"/>
        </authorList>
    </citation>
    <scope>IDENTIFICATION</scope>
    <source>
        <strain evidence="6">Thorbecke</strain>
    </source>
</reference>
<reference evidence="6 7" key="1">
    <citation type="journal article" date="2011" name="Nature">
        <title>A high-resolution map of human evolutionary constraint using 29 mammals.</title>
        <authorList>
            <person name="Lindblad-Toh K."/>
            <person name="Garber M."/>
            <person name="Zuk O."/>
            <person name="Lin M.F."/>
            <person name="Parker B.J."/>
            <person name="Washietl S."/>
            <person name="Kheradpour P."/>
            <person name="Ernst J."/>
            <person name="Jordan G."/>
            <person name="Mauceli E."/>
            <person name="Ward L.D."/>
            <person name="Lowe C.B."/>
            <person name="Holloway A.K."/>
            <person name="Clamp M."/>
            <person name="Gnerre S."/>
            <person name="Alfoldi J."/>
            <person name="Beal K."/>
            <person name="Chang J."/>
            <person name="Clawson H."/>
            <person name="Cuff J."/>
            <person name="Di Palma F."/>
            <person name="Fitzgerald S."/>
            <person name="Flicek P."/>
            <person name="Guttman M."/>
            <person name="Hubisz M.J."/>
            <person name="Jaffe D.B."/>
            <person name="Jungreis I."/>
            <person name="Kent W.J."/>
            <person name="Kostka D."/>
            <person name="Lara M."/>
            <person name="Martins A.L."/>
            <person name="Massingham T."/>
            <person name="Moltke I."/>
            <person name="Raney B.J."/>
            <person name="Rasmussen M.D."/>
            <person name="Robinson J."/>
            <person name="Stark A."/>
            <person name="Vilella A.J."/>
            <person name="Wen J."/>
            <person name="Xie X."/>
            <person name="Zody M.C."/>
            <person name="Baldwin J."/>
            <person name="Bloom T."/>
            <person name="Chin C.W."/>
            <person name="Heiman D."/>
            <person name="Nicol R."/>
            <person name="Nusbaum C."/>
            <person name="Young S."/>
            <person name="Wilkinson J."/>
            <person name="Worley K.C."/>
            <person name="Kovar C.L."/>
            <person name="Muzny D.M."/>
            <person name="Gibbs R.A."/>
            <person name="Cree A."/>
            <person name="Dihn H.H."/>
            <person name="Fowler G."/>
            <person name="Jhangiani S."/>
            <person name="Joshi V."/>
            <person name="Lee S."/>
            <person name="Lewis L.R."/>
            <person name="Nazareth L.V."/>
            <person name="Okwuonu G."/>
            <person name="Santibanez J."/>
            <person name="Warren W.C."/>
            <person name="Mardis E.R."/>
            <person name="Weinstock G.M."/>
            <person name="Wilson R.K."/>
            <person name="Delehaunty K."/>
            <person name="Dooling D."/>
            <person name="Fronik C."/>
            <person name="Fulton L."/>
            <person name="Fulton B."/>
            <person name="Graves T."/>
            <person name="Minx P."/>
            <person name="Sodergren E."/>
            <person name="Birney E."/>
            <person name="Margulies E.H."/>
            <person name="Herrero J."/>
            <person name="Green E.D."/>
            <person name="Haussler D."/>
            <person name="Siepel A."/>
            <person name="Goldman N."/>
            <person name="Pollard K.S."/>
            <person name="Pedersen J.S."/>
            <person name="Lander E.S."/>
            <person name="Kellis M."/>
        </authorList>
    </citation>
    <scope>NUCLEOTIDE SEQUENCE [LARGE SCALE GENOMIC DNA]</scope>
    <source>
        <strain evidence="6 7">Thorbecke inbred</strain>
    </source>
</reference>
<dbReference type="PANTHER" id="PTHR24156">
    <property type="entry name" value="ANK_REP_REGION DOMAIN-CONTAINING PROTEIN"/>
    <property type="match status" value="1"/>
</dbReference>
<keyword evidence="2" id="KW-0677">Repeat</keyword>
<dbReference type="eggNOG" id="ENOG502QRZ2">
    <property type="taxonomic scope" value="Eukaryota"/>
</dbReference>
<keyword evidence="3 4" id="KW-0040">ANK repeat</keyword>
<sequence>MLVEGNSLIKAVHQSRLRLARLLLEGGAYINESNERGETPLMVACKSKHVDARGVSKAKMVRYLLENEADPNIQDKSGKTALMHACLERAGPEVVSLLLRSGADLSLQDHSSCSALVYAIDADDPETLQVLLSACKARGKEVIIITTAKSPCGKLTTKQYLNTPPAGAPRGPGPCALPWSRAAPGGCRTKSRATGPSPQRRTCRRAPRPPRTRTRTRTPPSQPLLPP</sequence>
<dbReference type="Gene3D" id="1.25.40.20">
    <property type="entry name" value="Ankyrin repeat-containing domain"/>
    <property type="match status" value="2"/>
</dbReference>
<dbReference type="SMR" id="G1TNT1"/>
<dbReference type="PROSITE" id="PS50297">
    <property type="entry name" value="ANK_REP_REGION"/>
    <property type="match status" value="2"/>
</dbReference>
<evidence type="ECO:0000313" key="6">
    <source>
        <dbReference type="Ensembl" id="ENSOCUP00000018658.2"/>
    </source>
</evidence>
<dbReference type="Pfam" id="PF13637">
    <property type="entry name" value="Ank_4"/>
    <property type="match status" value="1"/>
</dbReference>
<dbReference type="PANTHER" id="PTHR24156:SF1">
    <property type="entry name" value="ANKYRIN REPEAT DOMAIN-CONTAINING PROTEIN 34B"/>
    <property type="match status" value="1"/>
</dbReference>
<dbReference type="Ensembl" id="ENSOCUT00000025845.2">
    <property type="protein sequence ID" value="ENSOCUP00000018658.2"/>
    <property type="gene ID" value="ENSOCUG00000023992.2"/>
</dbReference>
<dbReference type="EMBL" id="AAGW02043146">
    <property type="status" value="NOT_ANNOTATED_CDS"/>
    <property type="molecule type" value="Genomic_DNA"/>
</dbReference>
<evidence type="ECO:0000256" key="5">
    <source>
        <dbReference type="SAM" id="MobiDB-lite"/>
    </source>
</evidence>
<evidence type="ECO:0000256" key="4">
    <source>
        <dbReference type="PROSITE-ProRule" id="PRU00023"/>
    </source>
</evidence>
<feature type="repeat" description="ANK" evidence="4">
    <location>
        <begin position="36"/>
        <end position="76"/>
    </location>
</feature>
<evidence type="ECO:0000256" key="1">
    <source>
        <dbReference type="ARBA" id="ARBA00010029"/>
    </source>
</evidence>
<dbReference type="STRING" id="9986.ENSOCUP00000018658"/>
<dbReference type="Pfam" id="PF12796">
    <property type="entry name" value="Ank_2"/>
    <property type="match status" value="1"/>
</dbReference>